<dbReference type="InterPro" id="IPR003812">
    <property type="entry name" value="Fido"/>
</dbReference>
<dbReference type="Gene3D" id="1.10.3290.10">
    <property type="entry name" value="Fido-like domain"/>
    <property type="match status" value="1"/>
</dbReference>
<reference evidence="6 7" key="1">
    <citation type="journal article" date="2012" name="Genome Biol. Evol.">
        <title>Genome Sequence of the Mesophilic Thermotogales Bacterium Mesotoga prima MesG1.Ag.4.2 Reveals the Largest Thermotogales Genome To Date.</title>
        <authorList>
            <person name="Zhaxybayeva O."/>
            <person name="Swithers K.S."/>
            <person name="Foght J."/>
            <person name="Green A.G."/>
            <person name="Bruce D."/>
            <person name="Detter C."/>
            <person name="Han S."/>
            <person name="Teshima H."/>
            <person name="Han J."/>
            <person name="Woyke T."/>
            <person name="Pitluck S."/>
            <person name="Nolan M."/>
            <person name="Ivanova N."/>
            <person name="Pati A."/>
            <person name="Land M.L."/>
            <person name="Dlutek M."/>
            <person name="Doolittle W.F."/>
            <person name="Noll K.M."/>
            <person name="Nesbo C.L."/>
        </authorList>
    </citation>
    <scope>NUCLEOTIDE SEQUENCE [LARGE SCALE GENOMIC DNA]</scope>
    <source>
        <strain evidence="7">mesG1.Ag.4.2</strain>
        <strain evidence="6">MesG1.Ag.4.2</strain>
    </source>
</reference>
<dbReference type="SUPFAM" id="SSF140931">
    <property type="entry name" value="Fic-like"/>
    <property type="match status" value="1"/>
</dbReference>
<keyword evidence="1" id="KW-0067">ATP-binding</keyword>
<evidence type="ECO:0000256" key="3">
    <source>
        <dbReference type="PIRSR" id="PIRSR640198-2"/>
    </source>
</evidence>
<accession>I2F645</accession>
<feature type="domain" description="Fido" evidence="4">
    <location>
        <begin position="132"/>
        <end position="283"/>
    </location>
</feature>
<evidence type="ECO:0000259" key="4">
    <source>
        <dbReference type="PROSITE" id="PS51459"/>
    </source>
</evidence>
<sequence length="382" mass="43082">MIPDQFSSNSPGKVKKIVGPSFTYWAFVPNPLPPKLVYDNDLLFFLGEANRAMGEFSGFLSGSPGSRLLIRPLFRREAVASSQIEGTTSDIEDLYFFEADQNSVPLADDVREVSNYLKALEYGLERLKSLPISTRLFKELHSVLMSGVRGGYSYPGELRRTQNWIGKPGCTLNEADYVPPPPEELNDCLGELENFINSESRLPPLVRLALVHYQFEAIHPFVDGNGRVGRLLISLLKTYWGLMDQPGLYLSGYFEANRQEYYSRLRSVSFEGDWNGWIFFFLKAILQQSELGKNKLKEIMDLRSNWIGRLKPVSSALPLALIDSLFENPVITIPLAAERLNVTYVSARRAVTALCEKGVLSQTDQSKYGKKYIASELIEIVK</sequence>
<dbReference type="GeneID" id="87107514"/>
<keyword evidence="1" id="KW-0547">Nucleotide-binding</keyword>
<feature type="binding site" evidence="3">
    <location>
        <begin position="261"/>
        <end position="262"/>
    </location>
    <ligand>
        <name>ATP</name>
        <dbReference type="ChEBI" id="CHEBI:30616"/>
    </ligand>
</feature>
<dbReference type="AlphaFoldDB" id="I2F645"/>
<evidence type="ECO:0000256" key="2">
    <source>
        <dbReference type="PIRSR" id="PIRSR640198-1"/>
    </source>
</evidence>
<dbReference type="PANTHER" id="PTHR13504">
    <property type="entry name" value="FIDO DOMAIN-CONTAINING PROTEIN DDB_G0283145"/>
    <property type="match status" value="1"/>
</dbReference>
<dbReference type="STRING" id="660470.Theba_1669"/>
<evidence type="ECO:0000313" key="6">
    <source>
        <dbReference type="EMBL" id="AFK07398.1"/>
    </source>
</evidence>
<dbReference type="Proteomes" id="UP000002881">
    <property type="component" value="Chromosome"/>
</dbReference>
<gene>
    <name evidence="5" type="ORF">Theba_1669</name>
    <name evidence="6" type="ORF">Theba_1742</name>
</gene>
<dbReference type="Pfam" id="PF02661">
    <property type="entry name" value="Fic"/>
    <property type="match status" value="1"/>
</dbReference>
<feature type="active site" evidence="2">
    <location>
        <position position="219"/>
    </location>
</feature>
<dbReference type="PROSITE" id="PS51459">
    <property type="entry name" value="FIDO"/>
    <property type="match status" value="1"/>
</dbReference>
<dbReference type="Pfam" id="PF13784">
    <property type="entry name" value="Fic_N"/>
    <property type="match status" value="1"/>
</dbReference>
<dbReference type="InterPro" id="IPR040198">
    <property type="entry name" value="Fido_containing"/>
</dbReference>
<dbReference type="KEGG" id="mpg:Theba_1742"/>
<dbReference type="EMBL" id="CP003532">
    <property type="protein sequence ID" value="AFK07331.1"/>
    <property type="molecule type" value="Genomic_DNA"/>
</dbReference>
<feature type="binding site" evidence="1">
    <location>
        <position position="261"/>
    </location>
    <ligand>
        <name>ATP</name>
        <dbReference type="ChEBI" id="CHEBI:30616"/>
    </ligand>
</feature>
<keyword evidence="7" id="KW-1185">Reference proteome</keyword>
<dbReference type="GO" id="GO:0005524">
    <property type="term" value="F:ATP binding"/>
    <property type="evidence" value="ECO:0007669"/>
    <property type="project" value="UniProtKB-KW"/>
</dbReference>
<dbReference type="HOGENOM" id="CLU_047250_1_1_0"/>
<proteinExistence type="predicted"/>
<dbReference type="KEGG" id="mpg:Theba_1669"/>
<feature type="binding site" evidence="1">
    <location>
        <begin position="224"/>
        <end position="230"/>
    </location>
    <ligand>
        <name>ATP</name>
        <dbReference type="ChEBI" id="CHEBI:30616"/>
    </ligand>
</feature>
<dbReference type="eggNOG" id="COG3177">
    <property type="taxonomic scope" value="Bacteria"/>
</dbReference>
<dbReference type="RefSeq" id="WP_014731226.1">
    <property type="nucleotide sequence ID" value="NC_017934.1"/>
</dbReference>
<dbReference type="InterPro" id="IPR025758">
    <property type="entry name" value="Fic/DOC_N"/>
</dbReference>
<organism evidence="6 7">
    <name type="scientific">Mesotoga prima MesG1.Ag.4.2</name>
    <dbReference type="NCBI Taxonomy" id="660470"/>
    <lineage>
        <taxon>Bacteria</taxon>
        <taxon>Thermotogati</taxon>
        <taxon>Thermotogota</taxon>
        <taxon>Thermotogae</taxon>
        <taxon>Kosmotogales</taxon>
        <taxon>Kosmotogaceae</taxon>
        <taxon>Mesotoga</taxon>
    </lineage>
</organism>
<name>I2F645_9BACT</name>
<evidence type="ECO:0000256" key="1">
    <source>
        <dbReference type="PIRSR" id="PIRSR038925-1"/>
    </source>
</evidence>
<dbReference type="PANTHER" id="PTHR13504:SF38">
    <property type="entry name" value="FIDO DOMAIN-CONTAINING PROTEIN"/>
    <property type="match status" value="1"/>
</dbReference>
<dbReference type="InterPro" id="IPR026287">
    <property type="entry name" value="SoFic-like"/>
</dbReference>
<feature type="binding site" evidence="1">
    <location>
        <position position="85"/>
    </location>
    <ligand>
        <name>ATP</name>
        <dbReference type="ChEBI" id="CHEBI:30616"/>
    </ligand>
</feature>
<dbReference type="EMBL" id="CP003532">
    <property type="protein sequence ID" value="AFK07398.1"/>
    <property type="molecule type" value="Genomic_DNA"/>
</dbReference>
<dbReference type="InterPro" id="IPR036597">
    <property type="entry name" value="Fido-like_dom_sf"/>
</dbReference>
<dbReference type="PIRSF" id="PIRSF038925">
    <property type="entry name" value="AMP-prot_trans"/>
    <property type="match status" value="1"/>
</dbReference>
<evidence type="ECO:0000313" key="7">
    <source>
        <dbReference type="Proteomes" id="UP000002881"/>
    </source>
</evidence>
<evidence type="ECO:0000313" key="5">
    <source>
        <dbReference type="EMBL" id="AFK07331.1"/>
    </source>
</evidence>
<feature type="binding site" evidence="1">
    <location>
        <position position="219"/>
    </location>
    <ligand>
        <name>ATP</name>
        <dbReference type="ChEBI" id="CHEBI:30616"/>
    </ligand>
</feature>
<feature type="binding site" evidence="3">
    <location>
        <begin position="223"/>
        <end position="230"/>
    </location>
    <ligand>
        <name>ATP</name>
        <dbReference type="ChEBI" id="CHEBI:30616"/>
    </ligand>
</feature>
<protein>
    <recommendedName>
        <fullName evidence="4">Fido domain-containing protein</fullName>
    </recommendedName>
</protein>